<dbReference type="Proteomes" id="UP000216004">
    <property type="component" value="Unassembled WGS sequence"/>
</dbReference>
<dbReference type="EMBL" id="MWWS01000004">
    <property type="protein sequence ID" value="OZG49910.1"/>
    <property type="molecule type" value="Genomic_DNA"/>
</dbReference>
<organism evidence="3 4">
    <name type="scientific">Bombiscardovia coagulans</name>
    <dbReference type="NCBI Taxonomy" id="686666"/>
    <lineage>
        <taxon>Bacteria</taxon>
        <taxon>Bacillati</taxon>
        <taxon>Actinomycetota</taxon>
        <taxon>Actinomycetes</taxon>
        <taxon>Bifidobacteriales</taxon>
        <taxon>Bifidobacteriaceae</taxon>
        <taxon>Bombiscardovia</taxon>
    </lineage>
</organism>
<dbReference type="SUPFAM" id="SSF46955">
    <property type="entry name" value="Putative DNA-binding domain"/>
    <property type="match status" value="1"/>
</dbReference>
<feature type="compositionally biased region" description="Low complexity" evidence="1">
    <location>
        <begin position="1"/>
        <end position="13"/>
    </location>
</feature>
<dbReference type="Gene3D" id="1.10.1660.10">
    <property type="match status" value="1"/>
</dbReference>
<feature type="region of interest" description="Disordered" evidence="1">
    <location>
        <begin position="1"/>
        <end position="31"/>
    </location>
</feature>
<evidence type="ECO:0000313" key="3">
    <source>
        <dbReference type="EMBL" id="OZG49910.1"/>
    </source>
</evidence>
<comment type="caution">
    <text evidence="3">The sequence shown here is derived from an EMBL/GenBank/DDBJ whole genome shotgun (WGS) entry which is preliminary data.</text>
</comment>
<dbReference type="Pfam" id="PF13411">
    <property type="entry name" value="MerR_1"/>
    <property type="match status" value="1"/>
</dbReference>
<proteinExistence type="predicted"/>
<reference evidence="3 4" key="1">
    <citation type="journal article" date="2017" name="BMC Genomics">
        <title>Comparative genomic and phylogenomic analyses of the Bifidobacteriaceae family.</title>
        <authorList>
            <person name="Lugli G.A."/>
            <person name="Milani C."/>
            <person name="Turroni F."/>
            <person name="Duranti S."/>
            <person name="Mancabelli L."/>
            <person name="Mangifesta M."/>
            <person name="Ferrario C."/>
            <person name="Modesto M."/>
            <person name="Mattarelli P."/>
            <person name="Jiri K."/>
            <person name="van Sinderen D."/>
            <person name="Ventura M."/>
        </authorList>
    </citation>
    <scope>NUCLEOTIDE SEQUENCE [LARGE SCALE GENOMIC DNA]</scope>
    <source>
        <strain evidence="3 4">DSM 22924</strain>
    </source>
</reference>
<dbReference type="GO" id="GO:0006355">
    <property type="term" value="P:regulation of DNA-templated transcription"/>
    <property type="evidence" value="ECO:0007669"/>
    <property type="project" value="InterPro"/>
</dbReference>
<feature type="domain" description="HTH merR-type" evidence="2">
    <location>
        <begin position="46"/>
        <end position="118"/>
    </location>
</feature>
<dbReference type="InterPro" id="IPR009061">
    <property type="entry name" value="DNA-bd_dom_put_sf"/>
</dbReference>
<dbReference type="SMART" id="SM00422">
    <property type="entry name" value="HTH_MERR"/>
    <property type="match status" value="1"/>
</dbReference>
<sequence length="223" mass="24750">MPMTSSQSASTSSEGANHMQEHGDSPDAVQGQLFSMSGDEQVTRGYRGSVASKVAGITYRQLDYWARKQIMEPSITQSHGSGSRRLYSVKDIVVLAVLKHLLDIGVNLPNATSAVSFLSQKSTNELGAVTIVCDGDQVVDCKSSEQLFEIMTSGKAVFAMSVNVIWQQVQDDLSTEDYIDLDEHSELCGKMRRPLEEMAIERLRQKIARQQSEHREYASMHFV</sequence>
<evidence type="ECO:0000259" key="2">
    <source>
        <dbReference type="SMART" id="SM00422"/>
    </source>
</evidence>
<protein>
    <submittedName>
        <fullName evidence="3">Transcriptional regulator</fullName>
    </submittedName>
</protein>
<dbReference type="AlphaFoldDB" id="A0A261ESS4"/>
<evidence type="ECO:0000256" key="1">
    <source>
        <dbReference type="SAM" id="MobiDB-lite"/>
    </source>
</evidence>
<evidence type="ECO:0000313" key="4">
    <source>
        <dbReference type="Proteomes" id="UP000216004"/>
    </source>
</evidence>
<accession>A0A261ESS4</accession>
<dbReference type="InterPro" id="IPR000551">
    <property type="entry name" value="MerR-type_HTH_dom"/>
</dbReference>
<keyword evidence="4" id="KW-1185">Reference proteome</keyword>
<name>A0A261ESS4_9BIFI</name>
<gene>
    <name evidence="3" type="ORF">BOCO_0427</name>
</gene>
<dbReference type="GO" id="GO:0003677">
    <property type="term" value="F:DNA binding"/>
    <property type="evidence" value="ECO:0007669"/>
    <property type="project" value="InterPro"/>
</dbReference>